<name>A0ACB5R4U1_9BURK</name>
<protein>
    <submittedName>
        <fullName evidence="1">Uncharacterized protein</fullName>
    </submittedName>
</protein>
<reference evidence="1" key="1">
    <citation type="submission" date="2021-09" db="EMBL/GenBank/DDBJ databases">
        <title>Isolation and characterization of 3-chlorobenzoate degrading bacteria from soils in Shizuoka.</title>
        <authorList>
            <person name="Ifat A."/>
            <person name="Ogawa N."/>
            <person name="Kimbara K."/>
            <person name="Moriuchi R."/>
            <person name="Dohra H."/>
            <person name="Shintani M."/>
        </authorList>
    </citation>
    <scope>NUCLEOTIDE SEQUENCE</scope>
    <source>
        <strain evidence="1">19CS2-2</strain>
    </source>
</reference>
<dbReference type="Proteomes" id="UP001055013">
    <property type="component" value="Unassembled WGS sequence"/>
</dbReference>
<proteinExistence type="predicted"/>
<sequence>MEGAKIMLEFASLGAFQNHVTQTMIPAVHSHLGRGLEAAAELIQNTARAKIGHYQPSVEHFPAWPELADFTKQDRVAKGFSENDPLLRTGDLRDSIGHAVSGFEAVIGSTSDVAVYQELGTDRIPPRPFLGPAVIQNEEALRALWHDVLLRGFLGRGAASTTQMTGTRLRDGD</sequence>
<evidence type="ECO:0000313" key="2">
    <source>
        <dbReference type="Proteomes" id="UP001055013"/>
    </source>
</evidence>
<dbReference type="EMBL" id="BPUR01000041">
    <property type="protein sequence ID" value="GJH22416.1"/>
    <property type="molecule type" value="Genomic_DNA"/>
</dbReference>
<keyword evidence="2" id="KW-1185">Reference proteome</keyword>
<evidence type="ECO:0000313" key="1">
    <source>
        <dbReference type="EMBL" id="GJH22416.1"/>
    </source>
</evidence>
<accession>A0ACB5R4U1</accession>
<gene>
    <name evidence="1" type="ORF">CBA19CS22_37760</name>
</gene>
<comment type="caution">
    <text evidence="1">The sequence shown here is derived from an EMBL/GenBank/DDBJ whole genome shotgun (WGS) entry which is preliminary data.</text>
</comment>
<organism evidence="1 2">
    <name type="scientific">Caballeronia novacaledonica</name>
    <dbReference type="NCBI Taxonomy" id="1544861"/>
    <lineage>
        <taxon>Bacteria</taxon>
        <taxon>Pseudomonadati</taxon>
        <taxon>Pseudomonadota</taxon>
        <taxon>Betaproteobacteria</taxon>
        <taxon>Burkholderiales</taxon>
        <taxon>Burkholderiaceae</taxon>
        <taxon>Caballeronia</taxon>
    </lineage>
</organism>